<protein>
    <submittedName>
        <fullName evidence="2">Uncharacterized protein</fullName>
    </submittedName>
</protein>
<accession>A0A0N0U7A2</accession>
<dbReference type="Proteomes" id="UP000053105">
    <property type="component" value="Unassembled WGS sequence"/>
</dbReference>
<gene>
    <name evidence="2" type="ORF">WN51_08998</name>
</gene>
<organism evidence="2 3">
    <name type="scientific">Melipona quadrifasciata</name>
    <dbReference type="NCBI Taxonomy" id="166423"/>
    <lineage>
        <taxon>Eukaryota</taxon>
        <taxon>Metazoa</taxon>
        <taxon>Ecdysozoa</taxon>
        <taxon>Arthropoda</taxon>
        <taxon>Hexapoda</taxon>
        <taxon>Insecta</taxon>
        <taxon>Pterygota</taxon>
        <taxon>Neoptera</taxon>
        <taxon>Endopterygota</taxon>
        <taxon>Hymenoptera</taxon>
        <taxon>Apocrita</taxon>
        <taxon>Aculeata</taxon>
        <taxon>Apoidea</taxon>
        <taxon>Anthophila</taxon>
        <taxon>Apidae</taxon>
        <taxon>Melipona</taxon>
    </lineage>
</organism>
<dbReference type="EMBL" id="KQ435708">
    <property type="protein sequence ID" value="KOX80094.1"/>
    <property type="molecule type" value="Genomic_DNA"/>
</dbReference>
<proteinExistence type="predicted"/>
<dbReference type="AlphaFoldDB" id="A0A0N0U7A2"/>
<evidence type="ECO:0000313" key="2">
    <source>
        <dbReference type="EMBL" id="KOX80094.1"/>
    </source>
</evidence>
<feature type="region of interest" description="Disordered" evidence="1">
    <location>
        <begin position="46"/>
        <end position="68"/>
    </location>
</feature>
<sequence>MEDDRVEQAKELKNLGIHHGRHEIQGPYCNRTKGLSTHQRLAAGQNYKTFDKEPSKQYSPIPAALDKH</sequence>
<keyword evidence="3" id="KW-1185">Reference proteome</keyword>
<evidence type="ECO:0000256" key="1">
    <source>
        <dbReference type="SAM" id="MobiDB-lite"/>
    </source>
</evidence>
<name>A0A0N0U7A2_9HYME</name>
<reference evidence="2 3" key="1">
    <citation type="submission" date="2015-07" db="EMBL/GenBank/DDBJ databases">
        <title>The genome of Melipona quadrifasciata.</title>
        <authorList>
            <person name="Pan H."/>
            <person name="Kapheim K."/>
        </authorList>
    </citation>
    <scope>NUCLEOTIDE SEQUENCE [LARGE SCALE GENOMIC DNA]</scope>
    <source>
        <strain evidence="2">0111107301</strain>
        <tissue evidence="2">Whole body</tissue>
    </source>
</reference>
<evidence type="ECO:0000313" key="3">
    <source>
        <dbReference type="Proteomes" id="UP000053105"/>
    </source>
</evidence>